<dbReference type="InterPro" id="IPR014818">
    <property type="entry name" value="Phage/plasmid_primase_P4_C"/>
</dbReference>
<dbReference type="InterPro" id="IPR051620">
    <property type="entry name" value="ORF904-like_C"/>
</dbReference>
<dbReference type="GO" id="GO:0004386">
    <property type="term" value="F:helicase activity"/>
    <property type="evidence" value="ECO:0007669"/>
    <property type="project" value="UniProtKB-KW"/>
</dbReference>
<dbReference type="RefSeq" id="WP_118427102.1">
    <property type="nucleotide sequence ID" value="NZ_QRPD01000004.1"/>
</dbReference>
<dbReference type="PANTHER" id="PTHR35372:SF2">
    <property type="entry name" value="SF3 HELICASE DOMAIN-CONTAINING PROTEIN"/>
    <property type="match status" value="1"/>
</dbReference>
<dbReference type="InterPro" id="IPR027417">
    <property type="entry name" value="P-loop_NTPase"/>
</dbReference>
<dbReference type="PROSITE" id="PS51206">
    <property type="entry name" value="SF3_HELICASE_1"/>
    <property type="match status" value="1"/>
</dbReference>
<name>A0A415N106_9FIRM</name>
<organism evidence="6 7">
    <name type="scientific">Dorea formicigenerans</name>
    <dbReference type="NCBI Taxonomy" id="39486"/>
    <lineage>
        <taxon>Bacteria</taxon>
        <taxon>Bacillati</taxon>
        <taxon>Bacillota</taxon>
        <taxon>Clostridia</taxon>
        <taxon>Lachnospirales</taxon>
        <taxon>Lachnospiraceae</taxon>
        <taxon>Dorea</taxon>
    </lineage>
</organism>
<sequence length="632" mass="72367">MLYKGYIKTKGKKAIEAFKDRTKYRTYDEVKNLEGFGGVLADDTILIDIDDAEQSEILMNIVEEYQLDCRVYCTSRGRHFLFKNHSITRNRTHVPLAVGLTADIKLGTRSSYEVIKIDGEERFIEWDIEEGGTYQEVPKWLFPVRTAVDFLDMDAGDGRNQALFNYILTLTSNDFSVDDTRECIRILNRFVLKEPLSDDELEVILRDEAFQKPVFFCDKTFLFDRFATWLKNNENVVSISNQLHIYQDGIYQVGYKAIETAMINQIPNLKKTQRREVLEYMELIADEKAQADARYIAFRNGVLDIVTGQMQPFSPDLVITNQIPWDYNPEAYSELADDTLNKLACGDQPIRALLEECIGYCFYRRNELGKAFILTGDKSNGKSTFLDCVKAILGDGNISALDLKELGDRFSTSMMFGKLANIGDDIGDDFLQGSQVATFKKVVTGNRIKAERKGQDPFEFNPYVKLLFSANDIPRMKDKTGAVLRRLVIIPFNARFTKYLPSGEIDPDYNPYIKYQLVEQSSVEYLIRVGVEGLKRIIENNEFTKSEKVAEQIDEYENENNPIKAFIDECGVEMIEDEPTGDVYSRYQVFCADCGMQPMSNIVFSKQINKRLGFETVVTKVGGKSIRIFRKV</sequence>
<dbReference type="Pfam" id="PF19263">
    <property type="entry name" value="DUF5906"/>
    <property type="match status" value="1"/>
</dbReference>
<dbReference type="SMART" id="SM00885">
    <property type="entry name" value="D5_N"/>
    <property type="match status" value="1"/>
</dbReference>
<evidence type="ECO:0000256" key="2">
    <source>
        <dbReference type="ARBA" id="ARBA00022801"/>
    </source>
</evidence>
<dbReference type="NCBIfam" id="TIGR01613">
    <property type="entry name" value="primase_Cterm"/>
    <property type="match status" value="1"/>
</dbReference>
<keyword evidence="2" id="KW-0378">Hydrolase</keyword>
<feature type="domain" description="SF3 helicase" evidence="5">
    <location>
        <begin position="349"/>
        <end position="505"/>
    </location>
</feature>
<evidence type="ECO:0000256" key="3">
    <source>
        <dbReference type="ARBA" id="ARBA00022806"/>
    </source>
</evidence>
<dbReference type="InterPro" id="IPR014015">
    <property type="entry name" value="Helicase_SF3_DNA-vir"/>
</dbReference>
<dbReference type="InterPro" id="IPR004968">
    <property type="entry name" value="DNA_primase/NTPase_C"/>
</dbReference>
<dbReference type="InterPro" id="IPR006500">
    <property type="entry name" value="Helicase_put_C_phage/plasmid"/>
</dbReference>
<dbReference type="Pfam" id="PF08706">
    <property type="entry name" value="D5_N"/>
    <property type="match status" value="1"/>
</dbReference>
<keyword evidence="3" id="KW-0347">Helicase</keyword>
<evidence type="ECO:0000313" key="6">
    <source>
        <dbReference type="EMBL" id="RHL88567.1"/>
    </source>
</evidence>
<dbReference type="EMBL" id="QRPD01000004">
    <property type="protein sequence ID" value="RHL88567.1"/>
    <property type="molecule type" value="Genomic_DNA"/>
</dbReference>
<comment type="caution">
    <text evidence="6">The sequence shown here is derived from an EMBL/GenBank/DDBJ whole genome shotgun (WGS) entry which is preliminary data.</text>
</comment>
<dbReference type="Gene3D" id="3.40.50.300">
    <property type="entry name" value="P-loop containing nucleotide triphosphate hydrolases"/>
    <property type="match status" value="1"/>
</dbReference>
<dbReference type="SUPFAM" id="SSF52540">
    <property type="entry name" value="P-loop containing nucleoside triphosphate hydrolases"/>
    <property type="match status" value="1"/>
</dbReference>
<evidence type="ECO:0000256" key="1">
    <source>
        <dbReference type="ARBA" id="ARBA00022741"/>
    </source>
</evidence>
<dbReference type="Proteomes" id="UP000283325">
    <property type="component" value="Unassembled WGS sequence"/>
</dbReference>
<proteinExistence type="predicted"/>
<evidence type="ECO:0000259" key="5">
    <source>
        <dbReference type="PROSITE" id="PS51206"/>
    </source>
</evidence>
<keyword evidence="1" id="KW-0547">Nucleotide-binding</keyword>
<dbReference type="PANTHER" id="PTHR35372">
    <property type="entry name" value="ATP BINDING PROTEIN-RELATED"/>
    <property type="match status" value="1"/>
</dbReference>
<accession>A0A415N106</accession>
<dbReference type="GO" id="GO:0016787">
    <property type="term" value="F:hydrolase activity"/>
    <property type="evidence" value="ECO:0007669"/>
    <property type="project" value="UniProtKB-KW"/>
</dbReference>
<dbReference type="Pfam" id="PF03288">
    <property type="entry name" value="Pox_D5"/>
    <property type="match status" value="1"/>
</dbReference>
<evidence type="ECO:0000313" key="7">
    <source>
        <dbReference type="Proteomes" id="UP000283325"/>
    </source>
</evidence>
<evidence type="ECO:0000256" key="4">
    <source>
        <dbReference type="ARBA" id="ARBA00022840"/>
    </source>
</evidence>
<dbReference type="AlphaFoldDB" id="A0A415N106"/>
<dbReference type="InterPro" id="IPR045455">
    <property type="entry name" value="NrS-1_pol-like_helicase"/>
</dbReference>
<gene>
    <name evidence="6" type="ORF">DWZ98_05945</name>
</gene>
<reference evidence="6 7" key="1">
    <citation type="submission" date="2018-08" db="EMBL/GenBank/DDBJ databases">
        <title>A genome reference for cultivated species of the human gut microbiota.</title>
        <authorList>
            <person name="Zou Y."/>
            <person name="Xue W."/>
            <person name="Luo G."/>
        </authorList>
    </citation>
    <scope>NUCLEOTIDE SEQUENCE [LARGE SCALE GENOMIC DNA]</scope>
    <source>
        <strain evidence="6 7">AF36-1BH</strain>
    </source>
</reference>
<protein>
    <submittedName>
        <fullName evidence="6">DNA primase</fullName>
    </submittedName>
</protein>
<keyword evidence="4" id="KW-0067">ATP-binding</keyword>
<dbReference type="GO" id="GO:0005524">
    <property type="term" value="F:ATP binding"/>
    <property type="evidence" value="ECO:0007669"/>
    <property type="project" value="UniProtKB-KW"/>
</dbReference>